<keyword evidence="2" id="KW-0813">Transport</keyword>
<feature type="region of interest" description="Disordered" evidence="15">
    <location>
        <begin position="476"/>
        <end position="499"/>
    </location>
</feature>
<dbReference type="Gene3D" id="1.20.120.350">
    <property type="entry name" value="Voltage-gated potassium channels. Chain C"/>
    <property type="match status" value="1"/>
</dbReference>
<evidence type="ECO:0000256" key="4">
    <source>
        <dbReference type="ARBA" id="ARBA00022568"/>
    </source>
</evidence>
<evidence type="ECO:0000256" key="2">
    <source>
        <dbReference type="ARBA" id="ARBA00022448"/>
    </source>
</evidence>
<feature type="transmembrane region" description="Helical" evidence="16">
    <location>
        <begin position="298"/>
        <end position="320"/>
    </location>
</feature>
<evidence type="ECO:0000256" key="16">
    <source>
        <dbReference type="SAM" id="Phobius"/>
    </source>
</evidence>
<feature type="domain" description="EF-hand" evidence="17">
    <location>
        <begin position="388"/>
        <end position="423"/>
    </location>
</feature>
<dbReference type="CDD" id="cd00051">
    <property type="entry name" value="EFh"/>
    <property type="match status" value="1"/>
</dbReference>
<comment type="caution">
    <text evidence="18">The sequence shown here is derived from an EMBL/GenBank/DDBJ whole genome shotgun (WGS) entry which is preliminary data.</text>
</comment>
<evidence type="ECO:0000256" key="1">
    <source>
        <dbReference type="ARBA" id="ARBA00004141"/>
    </source>
</evidence>
<dbReference type="InterPro" id="IPR002048">
    <property type="entry name" value="EF_hand_dom"/>
</dbReference>
<dbReference type="InterPro" id="IPR050599">
    <property type="entry name" value="VDCC_alpha-1_subunit"/>
</dbReference>
<keyword evidence="12" id="KW-0325">Glycoprotein</keyword>
<feature type="coiled-coil region" evidence="14">
    <location>
        <begin position="328"/>
        <end position="355"/>
    </location>
</feature>
<keyword evidence="5" id="KW-0107">Calcium channel</keyword>
<evidence type="ECO:0000256" key="3">
    <source>
        <dbReference type="ARBA" id="ARBA00022553"/>
    </source>
</evidence>
<dbReference type="SMART" id="SM00054">
    <property type="entry name" value="EFh"/>
    <property type="match status" value="2"/>
</dbReference>
<feature type="transmembrane region" description="Helical" evidence="16">
    <location>
        <begin position="96"/>
        <end position="115"/>
    </location>
</feature>
<proteinExistence type="predicted"/>
<keyword evidence="19" id="KW-1185">Reference proteome</keyword>
<dbReference type="Gene3D" id="1.10.238.10">
    <property type="entry name" value="EF-hand"/>
    <property type="match status" value="1"/>
</dbReference>
<keyword evidence="4" id="KW-0109">Calcium transport</keyword>
<name>A0ABP0KGT1_9DINO</name>
<dbReference type="PANTHER" id="PTHR45628">
    <property type="entry name" value="VOLTAGE-DEPENDENT CALCIUM CHANNEL TYPE A SUBUNIT ALPHA-1"/>
    <property type="match status" value="1"/>
</dbReference>
<sequence length="653" mass="72830">MARRSASAQLVLSATAPAETVSRRQFVSTVGADFVRAKESDLDETALGCLKKKATKLLNSVYLANFIVVVVFLDAYCTCRDIDSRAHQQPTPQAFRILSDLCLVLYTVELLLHFFLQGFSICRDWMIFLDLVIIVCGYIELFFSFLGDESGVIGISIVRALRLVRIFRLIRLLRKVRTLRELHKLATMMATCATGTDVYRAPGKDFGVVFSVVLPGDDGVEHAHGRFVVSSGRVGAVGVEMIHPLLTDLELSSCRGQCESAMSSVMNANLLLFKTVIAGDSWGEIAVPVIEQYPATAVIFMGSLLTLVFGVLNLIVAVVVDTFAEFRLNDVQNLAEEMEDEIAQDRKSLARLFARIDLDGSGQLTLDELIEGAQRDSDFQSRLRVMDIDESDLQMLFEMIDADSSGTIEAAEFIGPLSRWAHDSKTAPRFIKYNMLQTMQIQEDLYDMCADCFKHLALQIDKVQVEVKGLTKHIVRKKGSKKPETEHLGLGQTSPPMDSRVSAREHLESPLIPRDIRASFNDDVEQISSYTDGSRQLSHWEAPRGSVYDARAEARLSSLEQLGERVALDEMTTEMENVSFRVPPIPETELHDELEHVMLMRPSRQTEMLSEKLSSKLGGTSPLNNLDLKSSSNNHLEHINGCFLILLPLCIFV</sequence>
<comment type="subcellular location">
    <subcellularLocation>
        <location evidence="1">Membrane</location>
        <topology evidence="1">Multi-pass membrane protein</topology>
    </subcellularLocation>
</comment>
<evidence type="ECO:0000256" key="13">
    <source>
        <dbReference type="ARBA" id="ARBA00023303"/>
    </source>
</evidence>
<dbReference type="PROSITE" id="PS00018">
    <property type="entry name" value="EF_HAND_1"/>
    <property type="match status" value="2"/>
</dbReference>
<dbReference type="InterPro" id="IPR027359">
    <property type="entry name" value="Volt_channel_dom_sf"/>
</dbReference>
<evidence type="ECO:0000256" key="5">
    <source>
        <dbReference type="ARBA" id="ARBA00022673"/>
    </source>
</evidence>
<keyword evidence="8" id="KW-0851">Voltage-gated channel</keyword>
<protein>
    <recommendedName>
        <fullName evidence="17">EF-hand domain-containing protein</fullName>
    </recommendedName>
</protein>
<feature type="transmembrane region" description="Helical" evidence="16">
    <location>
        <begin position="152"/>
        <end position="170"/>
    </location>
</feature>
<keyword evidence="7" id="KW-0106">Calcium</keyword>
<dbReference type="EMBL" id="CAXAMN010008458">
    <property type="protein sequence ID" value="CAK9025252.1"/>
    <property type="molecule type" value="Genomic_DNA"/>
</dbReference>
<keyword evidence="10" id="KW-0406">Ion transport</keyword>
<feature type="transmembrane region" description="Helical" evidence="16">
    <location>
        <begin position="127"/>
        <end position="146"/>
    </location>
</feature>
<keyword evidence="11 16" id="KW-0472">Membrane</keyword>
<evidence type="ECO:0000256" key="7">
    <source>
        <dbReference type="ARBA" id="ARBA00022837"/>
    </source>
</evidence>
<dbReference type="Gene3D" id="1.10.287.70">
    <property type="match status" value="1"/>
</dbReference>
<organism evidence="18 19">
    <name type="scientific">Durusdinium trenchii</name>
    <dbReference type="NCBI Taxonomy" id="1381693"/>
    <lineage>
        <taxon>Eukaryota</taxon>
        <taxon>Sar</taxon>
        <taxon>Alveolata</taxon>
        <taxon>Dinophyceae</taxon>
        <taxon>Suessiales</taxon>
        <taxon>Symbiodiniaceae</taxon>
        <taxon>Durusdinium</taxon>
    </lineage>
</organism>
<reference evidence="18 19" key="1">
    <citation type="submission" date="2024-02" db="EMBL/GenBank/DDBJ databases">
        <authorList>
            <person name="Chen Y."/>
            <person name="Shah S."/>
            <person name="Dougan E. K."/>
            <person name="Thang M."/>
            <person name="Chan C."/>
        </authorList>
    </citation>
    <scope>NUCLEOTIDE SEQUENCE [LARGE SCALE GENOMIC DNA]</scope>
</reference>
<feature type="transmembrane region" description="Helical" evidence="16">
    <location>
        <begin position="57"/>
        <end position="76"/>
    </location>
</feature>
<dbReference type="Pfam" id="PF00520">
    <property type="entry name" value="Ion_trans"/>
    <property type="match status" value="2"/>
</dbReference>
<keyword evidence="14" id="KW-0175">Coiled coil</keyword>
<evidence type="ECO:0000256" key="15">
    <source>
        <dbReference type="SAM" id="MobiDB-lite"/>
    </source>
</evidence>
<evidence type="ECO:0000256" key="14">
    <source>
        <dbReference type="SAM" id="Coils"/>
    </source>
</evidence>
<evidence type="ECO:0000313" key="18">
    <source>
        <dbReference type="EMBL" id="CAK9025252.1"/>
    </source>
</evidence>
<dbReference type="PANTHER" id="PTHR45628:SF7">
    <property type="entry name" value="VOLTAGE-DEPENDENT CALCIUM CHANNEL TYPE A SUBUNIT ALPHA-1"/>
    <property type="match status" value="1"/>
</dbReference>
<evidence type="ECO:0000256" key="10">
    <source>
        <dbReference type="ARBA" id="ARBA00023065"/>
    </source>
</evidence>
<dbReference type="InterPro" id="IPR018247">
    <property type="entry name" value="EF_Hand_1_Ca_BS"/>
</dbReference>
<evidence type="ECO:0000259" key="17">
    <source>
        <dbReference type="PROSITE" id="PS50222"/>
    </source>
</evidence>
<keyword evidence="9 16" id="KW-1133">Transmembrane helix</keyword>
<evidence type="ECO:0000256" key="8">
    <source>
        <dbReference type="ARBA" id="ARBA00022882"/>
    </source>
</evidence>
<keyword evidence="3" id="KW-0597">Phosphoprotein</keyword>
<accession>A0ABP0KGT1</accession>
<gene>
    <name evidence="18" type="ORF">CCMP2556_LOCUS15924</name>
</gene>
<evidence type="ECO:0000256" key="6">
    <source>
        <dbReference type="ARBA" id="ARBA00022692"/>
    </source>
</evidence>
<evidence type="ECO:0000313" key="19">
    <source>
        <dbReference type="Proteomes" id="UP001642484"/>
    </source>
</evidence>
<dbReference type="SUPFAM" id="SSF47473">
    <property type="entry name" value="EF-hand"/>
    <property type="match status" value="1"/>
</dbReference>
<evidence type="ECO:0000256" key="11">
    <source>
        <dbReference type="ARBA" id="ARBA00023136"/>
    </source>
</evidence>
<dbReference type="Pfam" id="PF13499">
    <property type="entry name" value="EF-hand_7"/>
    <property type="match status" value="1"/>
</dbReference>
<evidence type="ECO:0000256" key="12">
    <source>
        <dbReference type="ARBA" id="ARBA00023180"/>
    </source>
</evidence>
<dbReference type="SUPFAM" id="SSF81324">
    <property type="entry name" value="Voltage-gated potassium channels"/>
    <property type="match status" value="1"/>
</dbReference>
<dbReference type="PROSITE" id="PS50222">
    <property type="entry name" value="EF_HAND_2"/>
    <property type="match status" value="2"/>
</dbReference>
<keyword evidence="13" id="KW-0407">Ion channel</keyword>
<dbReference type="InterPro" id="IPR005821">
    <property type="entry name" value="Ion_trans_dom"/>
</dbReference>
<dbReference type="InterPro" id="IPR011992">
    <property type="entry name" value="EF-hand-dom_pair"/>
</dbReference>
<dbReference type="Proteomes" id="UP001642484">
    <property type="component" value="Unassembled WGS sequence"/>
</dbReference>
<evidence type="ECO:0000256" key="9">
    <source>
        <dbReference type="ARBA" id="ARBA00022989"/>
    </source>
</evidence>
<feature type="domain" description="EF-hand" evidence="17">
    <location>
        <begin position="344"/>
        <end position="379"/>
    </location>
</feature>
<keyword evidence="6 16" id="KW-0812">Transmembrane</keyword>